<dbReference type="PANTHER" id="PTHR45861:SF1">
    <property type="entry name" value="DNA POLYMERASE ALPHA CATALYTIC SUBUNIT"/>
    <property type="match status" value="1"/>
</dbReference>
<dbReference type="AlphaFoldDB" id="A0A3P6RPV8"/>
<dbReference type="Pfam" id="PF08996">
    <property type="entry name" value="zf-DNA_Pol"/>
    <property type="match status" value="1"/>
</dbReference>
<gene>
    <name evidence="2" type="ORF">ASIM_LOCUS18614</name>
</gene>
<dbReference type="Proteomes" id="UP000267096">
    <property type="component" value="Unassembled WGS sequence"/>
</dbReference>
<dbReference type="OrthoDB" id="6755010at2759"/>
<dbReference type="GO" id="GO:0003688">
    <property type="term" value="F:DNA replication origin binding"/>
    <property type="evidence" value="ECO:0007669"/>
    <property type="project" value="TreeGrafter"/>
</dbReference>
<dbReference type="GO" id="GO:0003697">
    <property type="term" value="F:single-stranded DNA binding"/>
    <property type="evidence" value="ECO:0007669"/>
    <property type="project" value="TreeGrafter"/>
</dbReference>
<dbReference type="GO" id="GO:0003887">
    <property type="term" value="F:DNA-directed DNA polymerase activity"/>
    <property type="evidence" value="ECO:0007669"/>
    <property type="project" value="InterPro"/>
</dbReference>
<dbReference type="InterPro" id="IPR015088">
    <property type="entry name" value="Znf_DNA-dir_DNA_pol_B_alpha"/>
</dbReference>
<dbReference type="InterPro" id="IPR038256">
    <property type="entry name" value="Pol_alpha_znc_sf"/>
</dbReference>
<dbReference type="EMBL" id="UYRR01035786">
    <property type="protein sequence ID" value="VDK65522.1"/>
    <property type="molecule type" value="Genomic_DNA"/>
</dbReference>
<dbReference type="GO" id="GO:0005658">
    <property type="term" value="C:alpha DNA polymerase:primase complex"/>
    <property type="evidence" value="ECO:0007669"/>
    <property type="project" value="TreeGrafter"/>
</dbReference>
<dbReference type="GO" id="GO:0006273">
    <property type="term" value="P:lagging strand elongation"/>
    <property type="evidence" value="ECO:0007669"/>
    <property type="project" value="TreeGrafter"/>
</dbReference>
<reference evidence="2 3" key="1">
    <citation type="submission" date="2018-11" db="EMBL/GenBank/DDBJ databases">
        <authorList>
            <consortium name="Pathogen Informatics"/>
        </authorList>
    </citation>
    <scope>NUCLEOTIDE SEQUENCE [LARGE SCALE GENOMIC DNA]</scope>
</reference>
<dbReference type="PANTHER" id="PTHR45861">
    <property type="entry name" value="DNA POLYMERASE ALPHA CATALYTIC SUBUNIT"/>
    <property type="match status" value="1"/>
</dbReference>
<sequence length="108" mass="12172">MSFTRQGAVCPKCMNGIMKREKSSRLLYEQQSFFEALFDLTKALSECNTEQQKKLRTRKDVNEVLALNAALLKVCQEQLSRNDFNRISLTRLFASMRTTAAAGFVGGA</sequence>
<organism evidence="2 3">
    <name type="scientific">Anisakis simplex</name>
    <name type="common">Herring worm</name>
    <dbReference type="NCBI Taxonomy" id="6269"/>
    <lineage>
        <taxon>Eukaryota</taxon>
        <taxon>Metazoa</taxon>
        <taxon>Ecdysozoa</taxon>
        <taxon>Nematoda</taxon>
        <taxon>Chromadorea</taxon>
        <taxon>Rhabditida</taxon>
        <taxon>Spirurina</taxon>
        <taxon>Ascaridomorpha</taxon>
        <taxon>Ascaridoidea</taxon>
        <taxon>Anisakidae</taxon>
        <taxon>Anisakis</taxon>
        <taxon>Anisakis simplex complex</taxon>
    </lineage>
</organism>
<dbReference type="GO" id="GO:0006272">
    <property type="term" value="P:leading strand elongation"/>
    <property type="evidence" value="ECO:0007669"/>
    <property type="project" value="TreeGrafter"/>
</dbReference>
<feature type="domain" description="Zinc finger DNA-directed DNA polymerase family B alpha" evidence="1">
    <location>
        <begin position="6"/>
        <end position="93"/>
    </location>
</feature>
<accession>A0A3P6RPV8</accession>
<proteinExistence type="predicted"/>
<evidence type="ECO:0000259" key="1">
    <source>
        <dbReference type="Pfam" id="PF08996"/>
    </source>
</evidence>
<evidence type="ECO:0000313" key="3">
    <source>
        <dbReference type="Proteomes" id="UP000267096"/>
    </source>
</evidence>
<dbReference type="GO" id="GO:1902975">
    <property type="term" value="P:mitotic DNA replication initiation"/>
    <property type="evidence" value="ECO:0007669"/>
    <property type="project" value="TreeGrafter"/>
</dbReference>
<dbReference type="GO" id="GO:0003682">
    <property type="term" value="F:chromatin binding"/>
    <property type="evidence" value="ECO:0007669"/>
    <property type="project" value="TreeGrafter"/>
</dbReference>
<name>A0A3P6RPV8_ANISI</name>
<keyword evidence="3" id="KW-1185">Reference proteome</keyword>
<protein>
    <recommendedName>
        <fullName evidence="1">Zinc finger DNA-directed DNA polymerase family B alpha domain-containing protein</fullName>
    </recommendedName>
</protein>
<dbReference type="Gene3D" id="1.10.3200.20">
    <property type="entry name" value="DNA Polymerase alpha, zinc finger"/>
    <property type="match status" value="1"/>
</dbReference>
<evidence type="ECO:0000313" key="2">
    <source>
        <dbReference type="EMBL" id="VDK65522.1"/>
    </source>
</evidence>